<sequence length="241" mass="27626">MATKPEKDRPNKEGTYLLGLPTFVDLPNGRLMCVETGHELLPKDKDSYSRSKRCRVALIDLTVSRRSPPLNFFTQDPLNRDKLICSMTKDTVNKSEEHIWKHINGRRFLNRLEQKVSEKLKPKEPVHENGKGNPRKVKNGKVVDGGKKKKSIEEVRHEMREPSEKDSDLDDAEFWMPPAGHRNDHEDELFEGTGSDSGSDGQDNQMESEELSKHRTKRLSIEVGPSSFASRKKKQKKLHKC</sequence>
<name>A0ACB9QN63_9MYRT</name>
<organism evidence="1 2">
    <name type="scientific">Melastoma candidum</name>
    <dbReference type="NCBI Taxonomy" id="119954"/>
    <lineage>
        <taxon>Eukaryota</taxon>
        <taxon>Viridiplantae</taxon>
        <taxon>Streptophyta</taxon>
        <taxon>Embryophyta</taxon>
        <taxon>Tracheophyta</taxon>
        <taxon>Spermatophyta</taxon>
        <taxon>Magnoliopsida</taxon>
        <taxon>eudicotyledons</taxon>
        <taxon>Gunneridae</taxon>
        <taxon>Pentapetalae</taxon>
        <taxon>rosids</taxon>
        <taxon>malvids</taxon>
        <taxon>Myrtales</taxon>
        <taxon>Melastomataceae</taxon>
        <taxon>Melastomatoideae</taxon>
        <taxon>Melastomateae</taxon>
        <taxon>Melastoma</taxon>
    </lineage>
</organism>
<comment type="caution">
    <text evidence="1">The sequence shown here is derived from an EMBL/GenBank/DDBJ whole genome shotgun (WGS) entry which is preliminary data.</text>
</comment>
<dbReference type="Proteomes" id="UP001057402">
    <property type="component" value="Chromosome 6"/>
</dbReference>
<evidence type="ECO:0000313" key="2">
    <source>
        <dbReference type="Proteomes" id="UP001057402"/>
    </source>
</evidence>
<protein>
    <submittedName>
        <fullName evidence="1">Uncharacterized protein</fullName>
    </submittedName>
</protein>
<gene>
    <name evidence="1" type="ORF">MLD38_022697</name>
</gene>
<accession>A0ACB9QN63</accession>
<evidence type="ECO:0000313" key="1">
    <source>
        <dbReference type="EMBL" id="KAI4366892.1"/>
    </source>
</evidence>
<dbReference type="EMBL" id="CM042885">
    <property type="protein sequence ID" value="KAI4366892.1"/>
    <property type="molecule type" value="Genomic_DNA"/>
</dbReference>
<reference evidence="2" key="1">
    <citation type="journal article" date="2023" name="Front. Plant Sci.">
        <title>Chromosomal-level genome assembly of Melastoma candidum provides insights into trichome evolution.</title>
        <authorList>
            <person name="Zhong Y."/>
            <person name="Wu W."/>
            <person name="Sun C."/>
            <person name="Zou P."/>
            <person name="Liu Y."/>
            <person name="Dai S."/>
            <person name="Zhou R."/>
        </authorList>
    </citation>
    <scope>NUCLEOTIDE SEQUENCE [LARGE SCALE GENOMIC DNA]</scope>
</reference>
<keyword evidence="2" id="KW-1185">Reference proteome</keyword>
<proteinExistence type="predicted"/>